<dbReference type="GO" id="GO:0005634">
    <property type="term" value="C:nucleus"/>
    <property type="evidence" value="ECO:0007669"/>
    <property type="project" value="UniProtKB-ARBA"/>
</dbReference>
<keyword evidence="6" id="KW-1185">Reference proteome</keyword>
<feature type="region of interest" description="Disordered" evidence="2">
    <location>
        <begin position="810"/>
        <end position="842"/>
    </location>
</feature>
<feature type="region of interest" description="Disordered" evidence="2">
    <location>
        <begin position="226"/>
        <end position="248"/>
    </location>
</feature>
<evidence type="ECO:0000256" key="2">
    <source>
        <dbReference type="SAM" id="MobiDB-lite"/>
    </source>
</evidence>
<organism evidence="5 6">
    <name type="scientific">Digitaria exilis</name>
    <dbReference type="NCBI Taxonomy" id="1010633"/>
    <lineage>
        <taxon>Eukaryota</taxon>
        <taxon>Viridiplantae</taxon>
        <taxon>Streptophyta</taxon>
        <taxon>Embryophyta</taxon>
        <taxon>Tracheophyta</taxon>
        <taxon>Spermatophyta</taxon>
        <taxon>Magnoliopsida</taxon>
        <taxon>Liliopsida</taxon>
        <taxon>Poales</taxon>
        <taxon>Poaceae</taxon>
        <taxon>PACMAD clade</taxon>
        <taxon>Panicoideae</taxon>
        <taxon>Panicodae</taxon>
        <taxon>Paniceae</taxon>
        <taxon>Anthephorinae</taxon>
        <taxon>Digitaria</taxon>
    </lineage>
</organism>
<dbReference type="InterPro" id="IPR000313">
    <property type="entry name" value="PWWP_dom"/>
</dbReference>
<feature type="compositionally biased region" description="Pro residues" evidence="2">
    <location>
        <begin position="1275"/>
        <end position="1291"/>
    </location>
</feature>
<feature type="compositionally biased region" description="Pro residues" evidence="2">
    <location>
        <begin position="1228"/>
        <end position="1253"/>
    </location>
</feature>
<feature type="compositionally biased region" description="Polar residues" evidence="2">
    <location>
        <begin position="572"/>
        <end position="593"/>
    </location>
</feature>
<dbReference type="SUPFAM" id="SSF63748">
    <property type="entry name" value="Tudor/PWWP/MBT"/>
    <property type="match status" value="1"/>
</dbReference>
<proteinExistence type="predicted"/>
<feature type="region of interest" description="Disordered" evidence="2">
    <location>
        <begin position="726"/>
        <end position="747"/>
    </location>
</feature>
<reference evidence="5" key="1">
    <citation type="submission" date="2020-07" db="EMBL/GenBank/DDBJ databases">
        <title>Genome sequence and genetic diversity analysis of an under-domesticated orphan crop, white fonio (Digitaria exilis).</title>
        <authorList>
            <person name="Bennetzen J.L."/>
            <person name="Chen S."/>
            <person name="Ma X."/>
            <person name="Wang X."/>
            <person name="Yssel A.E.J."/>
            <person name="Chaluvadi S.R."/>
            <person name="Johnson M."/>
            <person name="Gangashetty P."/>
            <person name="Hamidou F."/>
            <person name="Sanogo M.D."/>
            <person name="Zwaenepoel A."/>
            <person name="Wallace J."/>
            <person name="Van De Peer Y."/>
            <person name="Van Deynze A."/>
        </authorList>
    </citation>
    <scope>NUCLEOTIDE SEQUENCE</scope>
    <source>
        <tissue evidence="5">Leaves</tissue>
    </source>
</reference>
<gene>
    <name evidence="5" type="ORF">HU200_023394</name>
</gene>
<feature type="compositionally biased region" description="Basic and acidic residues" evidence="2">
    <location>
        <begin position="1055"/>
        <end position="1070"/>
    </location>
</feature>
<feature type="domain" description="CID" evidence="4">
    <location>
        <begin position="857"/>
        <end position="998"/>
    </location>
</feature>
<dbReference type="Proteomes" id="UP000636709">
    <property type="component" value="Unassembled WGS sequence"/>
</dbReference>
<evidence type="ECO:0008006" key="7">
    <source>
        <dbReference type="Google" id="ProtNLM"/>
    </source>
</evidence>
<dbReference type="Gene3D" id="2.30.30.140">
    <property type="match status" value="1"/>
</dbReference>
<dbReference type="OrthoDB" id="62853at2759"/>
<dbReference type="InterPro" id="IPR008942">
    <property type="entry name" value="ENTH_VHS"/>
</dbReference>
<feature type="compositionally biased region" description="Basic and acidic residues" evidence="2">
    <location>
        <begin position="1009"/>
        <end position="1023"/>
    </location>
</feature>
<feature type="compositionally biased region" description="Polar residues" evidence="2">
    <location>
        <begin position="305"/>
        <end position="331"/>
    </location>
</feature>
<feature type="compositionally biased region" description="Polar residues" evidence="2">
    <location>
        <begin position="550"/>
        <end position="559"/>
    </location>
</feature>
<feature type="region of interest" description="Disordered" evidence="2">
    <location>
        <begin position="422"/>
        <end position="445"/>
    </location>
</feature>
<dbReference type="PANTHER" id="PTHR12550">
    <property type="entry name" value="HEPATOMA-DERIVED GROWTH FACTOR-RELATED"/>
    <property type="match status" value="1"/>
</dbReference>
<accession>A0A835C572</accession>
<evidence type="ECO:0000313" key="6">
    <source>
        <dbReference type="Proteomes" id="UP000636709"/>
    </source>
</evidence>
<protein>
    <recommendedName>
        <fullName evidence="7">Protein HUA2-LIKE 3</fullName>
    </recommendedName>
</protein>
<evidence type="ECO:0000313" key="5">
    <source>
        <dbReference type="EMBL" id="KAF8720985.1"/>
    </source>
</evidence>
<feature type="compositionally biased region" description="Polar residues" evidence="2">
    <location>
        <begin position="278"/>
        <end position="296"/>
    </location>
</feature>
<feature type="region of interest" description="Disordered" evidence="2">
    <location>
        <begin position="513"/>
        <end position="602"/>
    </location>
</feature>
<name>A0A835C572_9POAL</name>
<keyword evidence="1" id="KW-0507">mRNA processing</keyword>
<feature type="compositionally biased region" description="Polar residues" evidence="2">
    <location>
        <begin position="1117"/>
        <end position="1128"/>
    </location>
</feature>
<feature type="compositionally biased region" description="Acidic residues" evidence="2">
    <location>
        <begin position="1091"/>
        <end position="1100"/>
    </location>
</feature>
<feature type="region of interest" description="Disordered" evidence="2">
    <location>
        <begin position="278"/>
        <end position="388"/>
    </location>
</feature>
<dbReference type="SMART" id="SM00582">
    <property type="entry name" value="RPR"/>
    <property type="match status" value="1"/>
</dbReference>
<comment type="caution">
    <text evidence="5">The sequence shown here is derived from an EMBL/GenBank/DDBJ whole genome shotgun (WGS) entry which is preliminary data.</text>
</comment>
<feature type="domain" description="PWWP" evidence="3">
    <location>
        <begin position="22"/>
        <end position="79"/>
    </location>
</feature>
<feature type="region of interest" description="Disordered" evidence="2">
    <location>
        <begin position="1002"/>
        <end position="1026"/>
    </location>
</feature>
<dbReference type="InterPro" id="IPR006569">
    <property type="entry name" value="CID_dom"/>
</dbReference>
<feature type="compositionally biased region" description="Low complexity" evidence="2">
    <location>
        <begin position="528"/>
        <end position="549"/>
    </location>
</feature>
<feature type="compositionally biased region" description="Low complexity" evidence="2">
    <location>
        <begin position="726"/>
        <end position="737"/>
    </location>
</feature>
<dbReference type="PROSITE" id="PS50812">
    <property type="entry name" value="PWWP"/>
    <property type="match status" value="1"/>
</dbReference>
<feature type="compositionally biased region" description="Polar residues" evidence="2">
    <location>
        <begin position="1164"/>
        <end position="1173"/>
    </location>
</feature>
<dbReference type="Pfam" id="PF00855">
    <property type="entry name" value="PWWP"/>
    <property type="match status" value="1"/>
</dbReference>
<dbReference type="GO" id="GO:0006397">
    <property type="term" value="P:mRNA processing"/>
    <property type="evidence" value="ECO:0007669"/>
    <property type="project" value="UniProtKB-KW"/>
</dbReference>
<feature type="region of interest" description="Disordered" evidence="2">
    <location>
        <begin position="1048"/>
        <end position="1298"/>
    </location>
</feature>
<evidence type="ECO:0000259" key="3">
    <source>
        <dbReference type="PROSITE" id="PS50812"/>
    </source>
</evidence>
<dbReference type="PANTHER" id="PTHR12550:SF83">
    <property type="entry name" value="OS03G0358000 PROTEIN"/>
    <property type="match status" value="1"/>
</dbReference>
<evidence type="ECO:0000256" key="1">
    <source>
        <dbReference type="ARBA" id="ARBA00022664"/>
    </source>
</evidence>
<dbReference type="Pfam" id="PF04818">
    <property type="entry name" value="CID"/>
    <property type="match status" value="1"/>
</dbReference>
<dbReference type="SMART" id="SM00293">
    <property type="entry name" value="PWWP"/>
    <property type="match status" value="1"/>
</dbReference>
<dbReference type="PROSITE" id="PS51391">
    <property type="entry name" value="CID"/>
    <property type="match status" value="1"/>
</dbReference>
<sequence>MAPAKRKRAAAAAAAAAAKWKVGDLVLAKMKGFPAWPAMISEPEQWGQSSAKKKPLVYFYGTKQIAFCNYADLEAFTEEKKRSLLAKRHGKGADFLRAVDEIIEVYDSLKEKDNCKGDLASDEVKPGVENLVENNGCMDTENLVSSSYMHIDKKMEEHSITTRNRNVVNSNGPSTVSGDEPCVVNSAPDEPAENVSILDEMRDIPLCTNSFSNKLRDAQPQNCYTRSRVPSLRKSRSSISVESRKAQVSGELLDCHKNEEYDRPNSVSTSDNVWLQSNVGTSNQSVGLGISNSNRKLSPPAKVDSTCNSESSDNGASETELKSNGTSNLPMNSAIIFKRKRKADRKPVPNNKDFTAPNKDEEFQAEYSEIVPDSPNSKNEVNKSDGDEHLPLVKRARVRMGRAQLEDSSVDEIDFSNKKPELATTADQCDTHGRPAIPGNDYPADQLPTVVNTVSNPSPKFDMPILSGEGHPSWKNKEYHPKILSVDVEAALPPSKRLHRALEAMSANVAETNNSIPEVTRPGDIVLNGSRSTGNSDSSTSADAVVTASNKSGIVQSPGPSLEKQFVHSPSGKYTSDSILQTKTVSDSASDPSKANDHEKHIMIKGDNIEETDMDSKTANCFLVCNELDNEVCRNTSALCMESNEPALDVTQTTSVPDRLSSSLEKASENAVALDVKETKPFGLAVSNVETRTEPVNHASNNVTTSEICHGETVVVESVNNVGDTASNSSLATKSSSIQSDADTRTSEVHTFSSLALKELNHRNLKDKSTSPDSMPMKELIAVAQARRFSRSTSFPENFLNAKYIPETSVNTPPMEGSQRQLSPSNRITRSTSANDNVHSMSPFDSIQHKKLAGHDEANAARRSFKDFLCTMTRTKESIARATRLAIECAKFGIAGEAIDIIVEHLEKESNLYKRVDLFFLVDSITQCSRNQKGGAGDVYPSLIQAVLPRILYAAAPPGNSAWENRKQCLKVLKLWLERKTLSEYIIRHHIREIETINEASFGSSRRPSRTERALNDPLRDNEGMLVDEYGSNAGFQLPNLISTKVLEEEDGNSSEDKSFEAVTPEHDAPDNDDNEESQTPLEKHRRILEEVDGELEMEDVAPPSDVEVTTKCEPEQNGTNIMASDQRSSVVGPPLPVDGPPSPPPLPSSPPPVPPPPPAPIPQSAQMQQKLQMASDPNGPHPPRAAYNVQGQQPHSISEHPGNVNPSVAPLPPPPFNNSGYGGQPNQIPPPPPMAPLNPPGPHGNFPAPPAPYHGNNYHRPPGTSIPNEGYHLQPPPPRPPPNQFPPVPPEHQQRPHHWGNNCPPYPERYRYNGHDRGHHRHDRRHHGHERHHFDDRGYHYDDRGYHYDDRGHYFDDRRHHFDDRGHHFDERAIRGPMHHEAADRGRYPFPPGPPPIPDHFEAPPAPMHYGRPSEPPPGPCAGWSRPPRISNYSPSRHSLEPPVSNAAGGMLHVPLVCFLMQAA</sequence>
<dbReference type="EMBL" id="JACEFO010001687">
    <property type="protein sequence ID" value="KAF8720985.1"/>
    <property type="molecule type" value="Genomic_DNA"/>
</dbReference>
<feature type="compositionally biased region" description="Pro residues" evidence="2">
    <location>
        <begin position="1134"/>
        <end position="1162"/>
    </location>
</feature>
<evidence type="ECO:0000259" key="4">
    <source>
        <dbReference type="PROSITE" id="PS51391"/>
    </source>
</evidence>
<dbReference type="Gene3D" id="1.25.40.90">
    <property type="match status" value="1"/>
</dbReference>